<keyword evidence="1" id="KW-0732">Signal</keyword>
<keyword evidence="3" id="KW-1185">Reference proteome</keyword>
<protein>
    <recommendedName>
        <fullName evidence="4">MORN repeat variant</fullName>
    </recommendedName>
</protein>
<dbReference type="Pfam" id="PF07661">
    <property type="entry name" value="MORN_2"/>
    <property type="match status" value="1"/>
</dbReference>
<evidence type="ECO:0000313" key="2">
    <source>
        <dbReference type="EMBL" id="PKX84116.1"/>
    </source>
</evidence>
<feature type="signal peptide" evidence="1">
    <location>
        <begin position="1"/>
        <end position="24"/>
    </location>
</feature>
<evidence type="ECO:0000256" key="1">
    <source>
        <dbReference type="SAM" id="SignalP"/>
    </source>
</evidence>
<organism evidence="2 3">
    <name type="scientific">Pectobacterium peruviense</name>
    <dbReference type="NCBI Taxonomy" id="2066479"/>
    <lineage>
        <taxon>Bacteria</taxon>
        <taxon>Pseudomonadati</taxon>
        <taxon>Pseudomonadota</taxon>
        <taxon>Gammaproteobacteria</taxon>
        <taxon>Enterobacterales</taxon>
        <taxon>Pectobacteriaceae</taxon>
        <taxon>Pectobacterium</taxon>
    </lineage>
</organism>
<dbReference type="RefSeq" id="WP_048259529.1">
    <property type="nucleotide sequence ID" value="NZ_AODU01000010.1"/>
</dbReference>
<accession>A0ABX4S212</accession>
<dbReference type="Proteomes" id="UP000234468">
    <property type="component" value="Unassembled WGS sequence"/>
</dbReference>
<dbReference type="Gene3D" id="2.20.110.10">
    <property type="entry name" value="Histone H3 K4-specific methyltransferase SET7/9 N-terminal domain"/>
    <property type="match status" value="1"/>
</dbReference>
<proteinExistence type="predicted"/>
<reference evidence="2 3" key="1">
    <citation type="submission" date="2016-04" db="EMBL/GenBank/DDBJ databases">
        <title>New species of Pectobacterium.</title>
        <authorList>
            <person name="Waleron M."/>
            <person name="Misztak A.E."/>
            <person name="Waleron K."/>
        </authorList>
    </citation>
    <scope>NUCLEOTIDE SEQUENCE [LARGE SCALE GENOMIC DNA]</scope>
    <source>
        <strain evidence="2 3">IFB5232</strain>
    </source>
</reference>
<evidence type="ECO:0008006" key="4">
    <source>
        <dbReference type="Google" id="ProtNLM"/>
    </source>
</evidence>
<sequence length="685" mass="76818">MKVVKLLFGILLLNMIIGISTAIAAPDDTPSPFYVGKALAHPIISGARDSSALLVFIQENQAVNGYYCFCSEEDHSVDHLPHLLGTFPDSTIESVFYADVDKAGQITLVLSKSHGKFALRSWRYIEDDGSYIPVLSLQPVLDKLVRENKDLNSTLIKRALGQLPPYDYSAQYPTFDNQDFDNIDFTQGKFVGWYFEDGIPSHAAKQPADNVYAYKKTFAEKDGLFLTATFSRESDSATAEFRVTAISWQADPAIFSGSENGPYVYYSKQYGLVKGFFLHGIPDGKWTTVGENFGSSGSYIEGQQQGQWTISDEQETATGLMKNDKREGRWEITDGANGNTPELSGFDTYLNGQRHGPSERRLAGVLRTKGDYIDDQPEGMWITENGEGPFVKGVANGMWKLKTADDEIQQVELIAGVKQGELRWSDKKGHLTQIIHYKDNLPHGVYQKFNSTGKMVYQADYVMGTLNGREIEYYDDGTTLRADRGYRNGELDGLYIYNYPDGKPKFVSTYDHGDEVGLMQEFTAAGVKIIERNYCPPSMSGRGYCGKQQTFNPDGTPLTEADYLFNRQQTNNTWYANGQRQDETRIGTDDSYTQISYYPNGQMQCISRAQGFKSLVVDGKEYKDYQGALRQGESGCYYPDGKVKSSGIWKDGRLTTKCETRFDENGKQTSPGPNGCVFPKWEYER</sequence>
<feature type="chain" id="PRO_5047545070" description="MORN repeat variant" evidence="1">
    <location>
        <begin position="25"/>
        <end position="685"/>
    </location>
</feature>
<dbReference type="EMBL" id="LXFV01000059">
    <property type="protein sequence ID" value="PKX84116.1"/>
    <property type="molecule type" value="Genomic_DNA"/>
</dbReference>
<name>A0ABX4S212_9GAMM</name>
<comment type="caution">
    <text evidence="2">The sequence shown here is derived from an EMBL/GenBank/DDBJ whole genome shotgun (WGS) entry which is preliminary data.</text>
</comment>
<dbReference type="Gene3D" id="3.90.930.1">
    <property type="match status" value="2"/>
</dbReference>
<dbReference type="SUPFAM" id="SSF82185">
    <property type="entry name" value="Histone H3 K4-specific methyltransferase SET7/9 N-terminal domain"/>
    <property type="match status" value="3"/>
</dbReference>
<gene>
    <name evidence="2" type="ORF">A0G03_04425</name>
</gene>
<dbReference type="InterPro" id="IPR011652">
    <property type="entry name" value="MORN_2"/>
</dbReference>
<evidence type="ECO:0000313" key="3">
    <source>
        <dbReference type="Proteomes" id="UP000234468"/>
    </source>
</evidence>